<dbReference type="InterPro" id="IPR000683">
    <property type="entry name" value="Gfo/Idh/MocA-like_OxRdtase_N"/>
</dbReference>
<proteinExistence type="predicted"/>
<accession>A0A829YGH1</accession>
<organism evidence="2 3">
    <name type="scientific">Steroidobacter agaridevorans</name>
    <dbReference type="NCBI Taxonomy" id="2695856"/>
    <lineage>
        <taxon>Bacteria</taxon>
        <taxon>Pseudomonadati</taxon>
        <taxon>Pseudomonadota</taxon>
        <taxon>Gammaproteobacteria</taxon>
        <taxon>Steroidobacterales</taxon>
        <taxon>Steroidobacteraceae</taxon>
        <taxon>Steroidobacter</taxon>
    </lineage>
</organism>
<evidence type="ECO:0000313" key="3">
    <source>
        <dbReference type="Proteomes" id="UP000445000"/>
    </source>
</evidence>
<dbReference type="Gene3D" id="3.30.360.10">
    <property type="entry name" value="Dihydrodipicolinate Reductase, domain 2"/>
    <property type="match status" value="1"/>
</dbReference>
<dbReference type="Pfam" id="PF01408">
    <property type="entry name" value="GFO_IDH_MocA"/>
    <property type="match status" value="1"/>
</dbReference>
<dbReference type="Proteomes" id="UP000445000">
    <property type="component" value="Unassembled WGS sequence"/>
</dbReference>
<dbReference type="PANTHER" id="PTHR43818">
    <property type="entry name" value="BCDNA.GH03377"/>
    <property type="match status" value="1"/>
</dbReference>
<keyword evidence="3" id="KW-1185">Reference proteome</keyword>
<protein>
    <submittedName>
        <fullName evidence="2">D-galactose 1-dehydrogenase</fullName>
    </submittedName>
</protein>
<dbReference type="InterPro" id="IPR036291">
    <property type="entry name" value="NAD(P)-bd_dom_sf"/>
</dbReference>
<dbReference type="InterPro" id="IPR050463">
    <property type="entry name" value="Gfo/Idh/MocA_oxidrdct_glycsds"/>
</dbReference>
<evidence type="ECO:0000259" key="1">
    <source>
        <dbReference type="Pfam" id="PF01408"/>
    </source>
</evidence>
<evidence type="ECO:0000313" key="2">
    <source>
        <dbReference type="EMBL" id="GFE81898.1"/>
    </source>
</evidence>
<dbReference type="AlphaFoldDB" id="A0A829YGH1"/>
<feature type="domain" description="Gfo/Idh/MocA-like oxidoreductase N-terminal" evidence="1">
    <location>
        <begin position="23"/>
        <end position="133"/>
    </location>
</feature>
<dbReference type="SUPFAM" id="SSF51735">
    <property type="entry name" value="NAD(P)-binding Rossmann-fold domains"/>
    <property type="match status" value="1"/>
</dbReference>
<dbReference type="GO" id="GO:0000166">
    <property type="term" value="F:nucleotide binding"/>
    <property type="evidence" value="ECO:0007669"/>
    <property type="project" value="InterPro"/>
</dbReference>
<dbReference type="EMBL" id="BLJN01000004">
    <property type="protein sequence ID" value="GFE81898.1"/>
    <property type="molecule type" value="Genomic_DNA"/>
</dbReference>
<reference evidence="3" key="1">
    <citation type="submission" date="2020-01" db="EMBL/GenBank/DDBJ databases">
        <title>'Steroidobacter agaridevorans' sp. nov., agar-degrading bacteria isolated from rhizosphere soils.</title>
        <authorList>
            <person name="Ikenaga M."/>
            <person name="Kataoka M."/>
            <person name="Murouchi A."/>
            <person name="Katsuragi S."/>
            <person name="Sakai M."/>
        </authorList>
    </citation>
    <scope>NUCLEOTIDE SEQUENCE [LARGE SCALE GENOMIC DNA]</scope>
    <source>
        <strain evidence="3">YU21-B</strain>
    </source>
</reference>
<comment type="caution">
    <text evidence="2">The sequence shown here is derived from an EMBL/GenBank/DDBJ whole genome shotgun (WGS) entry which is preliminary data.</text>
</comment>
<gene>
    <name evidence="2" type="primary">dgd</name>
    <name evidence="2" type="ORF">GCM10011487_38980</name>
</gene>
<name>A0A829YGH1_9GAMM</name>
<dbReference type="PANTHER" id="PTHR43818:SF7">
    <property type="entry name" value="DEHYDROGENASE"/>
    <property type="match status" value="1"/>
</dbReference>
<sequence length="327" mass="35676">MANASALSPARLDEVHKVGSAAIRLALVGVGKIARDQHLPALARNPAFELVAAVNRDGPLTHVSTFSDIAAMLASGIEVDAVSLCTPPACRYELAREAIEAGLHVMLEKPPAASVAEVHDLEQRAQQRGLTLFTTWHSREAAGVEPAREWLSERTIESVRVTWKEDIRVWHPGQHWILQAGGMGVFDPGINALSILTRILPDKLTMRSATLEYPSNWESPIAAEVAMSHGSAARVQASFDFLYSGTPCWDIEVLTDEQTLLLAEGGSRLYIDEMPHLAAADQEYARLYQRFAELIAAGNSDVDSTPLQLVADAFKLGHRQQSAAFHF</sequence>
<dbReference type="Gene3D" id="3.40.50.720">
    <property type="entry name" value="NAD(P)-binding Rossmann-like Domain"/>
    <property type="match status" value="1"/>
</dbReference>